<accession>A0ABP7C691</accession>
<gene>
    <name evidence="1" type="ORF">GCM10023081_15130</name>
</gene>
<reference evidence="2" key="1">
    <citation type="journal article" date="2019" name="Int. J. Syst. Evol. Microbiol.">
        <title>The Global Catalogue of Microorganisms (GCM) 10K type strain sequencing project: providing services to taxonomists for standard genome sequencing and annotation.</title>
        <authorList>
            <consortium name="The Broad Institute Genomics Platform"/>
            <consortium name="The Broad Institute Genome Sequencing Center for Infectious Disease"/>
            <person name="Wu L."/>
            <person name="Ma J."/>
        </authorList>
    </citation>
    <scope>NUCLEOTIDE SEQUENCE [LARGE SCALE GENOMIC DNA]</scope>
    <source>
        <strain evidence="2">JCM 30742</strain>
    </source>
</reference>
<protein>
    <submittedName>
        <fullName evidence="1">Uncharacterized protein</fullName>
    </submittedName>
</protein>
<proteinExistence type="predicted"/>
<dbReference type="EMBL" id="BAABEO010000009">
    <property type="protein sequence ID" value="GAA3677853.1"/>
    <property type="molecule type" value="Genomic_DNA"/>
</dbReference>
<organism evidence="1 2">
    <name type="scientific">Arthrobacter ginkgonis</name>
    <dbReference type="NCBI Taxonomy" id="1630594"/>
    <lineage>
        <taxon>Bacteria</taxon>
        <taxon>Bacillati</taxon>
        <taxon>Actinomycetota</taxon>
        <taxon>Actinomycetes</taxon>
        <taxon>Micrococcales</taxon>
        <taxon>Micrococcaceae</taxon>
        <taxon>Arthrobacter</taxon>
    </lineage>
</organism>
<comment type="caution">
    <text evidence="1">The sequence shown here is derived from an EMBL/GenBank/DDBJ whole genome shotgun (WGS) entry which is preliminary data.</text>
</comment>
<evidence type="ECO:0000313" key="1">
    <source>
        <dbReference type="EMBL" id="GAA3677853.1"/>
    </source>
</evidence>
<keyword evidence="2" id="KW-1185">Reference proteome</keyword>
<name>A0ABP7C691_9MICC</name>
<evidence type="ECO:0000313" key="2">
    <source>
        <dbReference type="Proteomes" id="UP001500752"/>
    </source>
</evidence>
<dbReference type="Proteomes" id="UP001500752">
    <property type="component" value="Unassembled WGS sequence"/>
</dbReference>
<sequence length="59" mass="6400">MAPESGREGRCAMKTLLRNLWEALSEPAPIGMGAVLGGACDPGELARFQEELRRNRTDA</sequence>